<organism evidence="5 6">
    <name type="scientific">Stenotrophomonas maltophilia</name>
    <name type="common">Pseudomonas maltophilia</name>
    <name type="synonym">Xanthomonas maltophilia</name>
    <dbReference type="NCBI Taxonomy" id="40324"/>
    <lineage>
        <taxon>Bacteria</taxon>
        <taxon>Pseudomonadati</taxon>
        <taxon>Pseudomonadota</taxon>
        <taxon>Gammaproteobacteria</taxon>
        <taxon>Lysobacterales</taxon>
        <taxon>Lysobacteraceae</taxon>
        <taxon>Stenotrophomonas</taxon>
        <taxon>Stenotrophomonas maltophilia group</taxon>
    </lineage>
</organism>
<dbReference type="GO" id="GO:0016787">
    <property type="term" value="F:hydrolase activity"/>
    <property type="evidence" value="ECO:0007669"/>
    <property type="project" value="UniProtKB-KW"/>
</dbReference>
<dbReference type="AlphaFoldDB" id="A0A4S2CX21"/>
<feature type="domain" description="Beta-lactamase-related" evidence="4">
    <location>
        <begin position="40"/>
        <end position="356"/>
    </location>
</feature>
<feature type="signal peptide" evidence="3">
    <location>
        <begin position="1"/>
        <end position="25"/>
    </location>
</feature>
<evidence type="ECO:0000313" key="6">
    <source>
        <dbReference type="Proteomes" id="UP000306631"/>
    </source>
</evidence>
<sequence length="383" mass="41299">MPARRHRFLLIFAALILPGLPPLHAATTATAWEEANARTRRFVQETMQVQRIPGLQIAVVKDGRVVLSEALGLANVENGVATTPTTRFPLNSATKSFTGVAMAQLADAGRVDLEAPLSRYLDDLPDGWRSVRVRQLLAHTSGLPDILDARGLLGGGSEQDAWKAVAALPVEAPAGQRFMYNQTNYVLLARIIAGQSGMPYAQYLQQGQFAAAGMPRTTFGDSYDLVAGAATMYSYAPRGTDPPDAAPRLSHWFYDMPPSLWAGGGILTTADDVAQWMVALSQHRLLPRHSVARMWRAERLNDGTDGSWAAGWPVLGTVPDLQIGGVGGARAAFIVYPERQLVVIVLTNLVGANPQRFIPTIAGFYASPQVSRAARPLPAGSRR</sequence>
<dbReference type="GO" id="GO:0016020">
    <property type="term" value="C:membrane"/>
    <property type="evidence" value="ECO:0007669"/>
    <property type="project" value="UniProtKB-SubCell"/>
</dbReference>
<dbReference type="PANTHER" id="PTHR46825">
    <property type="entry name" value="D-ALANYL-D-ALANINE-CARBOXYPEPTIDASE/ENDOPEPTIDASE AMPH"/>
    <property type="match status" value="1"/>
</dbReference>
<accession>A0A4S2CX21</accession>
<dbReference type="PANTHER" id="PTHR46825:SF11">
    <property type="entry name" value="PENICILLIN-BINDING PROTEIN 4"/>
    <property type="match status" value="1"/>
</dbReference>
<dbReference type="OrthoDB" id="9799367at2"/>
<dbReference type="Proteomes" id="UP000306631">
    <property type="component" value="Unassembled WGS sequence"/>
</dbReference>
<comment type="subcellular location">
    <subcellularLocation>
        <location evidence="1">Membrane</location>
    </subcellularLocation>
</comment>
<dbReference type="InterPro" id="IPR050491">
    <property type="entry name" value="AmpC-like"/>
</dbReference>
<evidence type="ECO:0000256" key="2">
    <source>
        <dbReference type="ARBA" id="ARBA00023136"/>
    </source>
</evidence>
<dbReference type="SUPFAM" id="SSF56601">
    <property type="entry name" value="beta-lactamase/transpeptidase-like"/>
    <property type="match status" value="1"/>
</dbReference>
<keyword evidence="2" id="KW-0472">Membrane</keyword>
<evidence type="ECO:0000256" key="3">
    <source>
        <dbReference type="SAM" id="SignalP"/>
    </source>
</evidence>
<evidence type="ECO:0000313" key="5">
    <source>
        <dbReference type="EMBL" id="TGY33145.1"/>
    </source>
</evidence>
<comment type="caution">
    <text evidence="5">The sequence shown here is derived from an EMBL/GenBank/DDBJ whole genome shotgun (WGS) entry which is preliminary data.</text>
</comment>
<keyword evidence="5" id="KW-0378">Hydrolase</keyword>
<dbReference type="RefSeq" id="WP_136005689.1">
    <property type="nucleotide sequence ID" value="NZ_SRYW01000011.1"/>
</dbReference>
<dbReference type="EMBL" id="SRYW01000011">
    <property type="protein sequence ID" value="TGY33145.1"/>
    <property type="molecule type" value="Genomic_DNA"/>
</dbReference>
<dbReference type="InterPro" id="IPR012338">
    <property type="entry name" value="Beta-lactam/transpept-like"/>
</dbReference>
<evidence type="ECO:0000259" key="4">
    <source>
        <dbReference type="Pfam" id="PF00144"/>
    </source>
</evidence>
<evidence type="ECO:0000256" key="1">
    <source>
        <dbReference type="ARBA" id="ARBA00004370"/>
    </source>
</evidence>
<dbReference type="InterPro" id="IPR001466">
    <property type="entry name" value="Beta-lactam-related"/>
</dbReference>
<reference evidence="5 6" key="1">
    <citation type="submission" date="2019-04" db="EMBL/GenBank/DDBJ databases">
        <title>Microbes associate with the intestines of laboratory mice.</title>
        <authorList>
            <person name="Navarre W."/>
            <person name="Wong E."/>
            <person name="Huang K."/>
            <person name="Tropini C."/>
            <person name="Ng K."/>
            <person name="Yu B."/>
        </authorList>
    </citation>
    <scope>NUCLEOTIDE SEQUENCE [LARGE SCALE GENOMIC DNA]</scope>
    <source>
        <strain evidence="5 6">NM62_B4-13</strain>
    </source>
</reference>
<keyword evidence="3" id="KW-0732">Signal</keyword>
<dbReference type="Pfam" id="PF00144">
    <property type="entry name" value="Beta-lactamase"/>
    <property type="match status" value="1"/>
</dbReference>
<protein>
    <submittedName>
        <fullName evidence="5">Class A beta-lactamase-related serine hydrolase</fullName>
    </submittedName>
</protein>
<proteinExistence type="predicted"/>
<name>A0A4S2CX21_STEMA</name>
<feature type="chain" id="PRO_5020977999" evidence="3">
    <location>
        <begin position="26"/>
        <end position="383"/>
    </location>
</feature>
<gene>
    <name evidence="5" type="ORF">E5352_13085</name>
</gene>
<dbReference type="Gene3D" id="3.40.710.10">
    <property type="entry name" value="DD-peptidase/beta-lactamase superfamily"/>
    <property type="match status" value="1"/>
</dbReference>